<gene>
    <name evidence="3" type="ORF">PECM_003251</name>
</gene>
<evidence type="ECO:0000313" key="4">
    <source>
        <dbReference type="Proteomes" id="UP000631181"/>
    </source>
</evidence>
<name>A0A8J8W858_9EURO</name>
<reference evidence="3" key="1">
    <citation type="journal article" date="2020" name="Front. Microbiol.">
        <title>Gene regulatory networks of Penicillium echinulatum 2HH and Penicillium oxalicum 114-2 inferred by a computational biology approach.</title>
        <authorList>
            <person name="Lenz A.R."/>
            <person name="Galan-Vasquez E."/>
            <person name="Balbinot E."/>
            <person name="De Abreu F.P."/>
            <person name="De Oliveira N.S."/>
            <person name="Da Rosa L.O."/>
            <person name="De Avila E Silva S."/>
            <person name="Camassola M."/>
            <person name="Dillon A.J.P."/>
            <person name="Perez-Rueda E."/>
        </authorList>
    </citation>
    <scope>NUCLEOTIDE SEQUENCE</scope>
    <source>
        <strain evidence="3">S1M29</strain>
    </source>
</reference>
<keyword evidence="1" id="KW-0812">Transmembrane</keyword>
<dbReference type="AlphaFoldDB" id="A0A8J8W858"/>
<keyword evidence="4" id="KW-1185">Reference proteome</keyword>
<evidence type="ECO:0000256" key="1">
    <source>
        <dbReference type="SAM" id="Phobius"/>
    </source>
</evidence>
<evidence type="ECO:0000313" key="3">
    <source>
        <dbReference type="EMBL" id="KAF7719941.1"/>
    </source>
</evidence>
<proteinExistence type="predicted"/>
<dbReference type="PANTHER" id="PTHR37783:SF1">
    <property type="entry name" value="MEMBRANE PROTEIN, PUTATIVE (AFU_ORTHOLOGUE AFUA_1G04315)-RELATED"/>
    <property type="match status" value="1"/>
</dbReference>
<comment type="caution">
    <text evidence="3">The sequence shown here is derived from an EMBL/GenBank/DDBJ whole genome shotgun (WGS) entry which is preliminary data.</text>
</comment>
<feature type="domain" description="DUF2470" evidence="2">
    <location>
        <begin position="4"/>
        <end position="77"/>
    </location>
</feature>
<dbReference type="Proteomes" id="UP000631181">
    <property type="component" value="Unassembled WGS sequence"/>
</dbReference>
<dbReference type="InterPro" id="IPR019595">
    <property type="entry name" value="DUF2470"/>
</dbReference>
<sequence>MSSKDFIIKHMNADHADSLQLYLQAYNGITAKEAKGATMEDLTLSNLILSAHGTRYSVPIQPPMKDYTEARVRLIALNNDSLQRLGRWDVTLTEYRPPRGFHAVIFGLVLFTYVTCWRRSNLLPGSFVYENMGFRGFPDFTHFIYTIWPVFFPAVLGVHVLESVALAVLRLQPLGVPFGSKLWAIWMGSCFIEGFGSFVRIGQIVNEERAKKNGKKH</sequence>
<feature type="transmembrane region" description="Helical" evidence="1">
    <location>
        <begin position="140"/>
        <end position="161"/>
    </location>
</feature>
<dbReference type="PANTHER" id="PTHR37783">
    <property type="entry name" value="MEMBRANE PROTEIN, PUTATIVE (AFU_ORTHOLOGUE AFUA_1G04315)-RELATED"/>
    <property type="match status" value="1"/>
</dbReference>
<evidence type="ECO:0000259" key="2">
    <source>
        <dbReference type="Pfam" id="PF10615"/>
    </source>
</evidence>
<dbReference type="InterPro" id="IPR037119">
    <property type="entry name" value="Haem_oxidase_HugZ-like_sf"/>
</dbReference>
<keyword evidence="1" id="KW-0472">Membrane</keyword>
<protein>
    <recommendedName>
        <fullName evidence="2">DUF2470 domain-containing protein</fullName>
    </recommendedName>
</protein>
<dbReference type="EMBL" id="WIWV01000002">
    <property type="protein sequence ID" value="KAF7719941.1"/>
    <property type="molecule type" value="Genomic_DNA"/>
</dbReference>
<dbReference type="OrthoDB" id="5553410at2759"/>
<dbReference type="Gene3D" id="3.20.180.10">
    <property type="entry name" value="PNP-oxidase-like"/>
    <property type="match status" value="1"/>
</dbReference>
<keyword evidence="1" id="KW-1133">Transmembrane helix</keyword>
<feature type="transmembrane region" description="Helical" evidence="1">
    <location>
        <begin position="101"/>
        <end position="120"/>
    </location>
</feature>
<accession>A0A8J8W858</accession>
<dbReference type="Pfam" id="PF10615">
    <property type="entry name" value="DUF2470"/>
    <property type="match status" value="1"/>
</dbReference>
<organism evidence="3 4">
    <name type="scientific">Penicillium ucsense</name>
    <dbReference type="NCBI Taxonomy" id="2839758"/>
    <lineage>
        <taxon>Eukaryota</taxon>
        <taxon>Fungi</taxon>
        <taxon>Dikarya</taxon>
        <taxon>Ascomycota</taxon>
        <taxon>Pezizomycotina</taxon>
        <taxon>Eurotiomycetes</taxon>
        <taxon>Eurotiomycetidae</taxon>
        <taxon>Eurotiales</taxon>
        <taxon>Aspergillaceae</taxon>
        <taxon>Penicillium</taxon>
    </lineage>
</organism>